<dbReference type="SMART" id="SM00495">
    <property type="entry name" value="ChtBD3"/>
    <property type="match status" value="1"/>
</dbReference>
<dbReference type="Gene3D" id="2.10.10.20">
    <property type="entry name" value="Carbohydrate-binding module superfamily 5/12"/>
    <property type="match status" value="1"/>
</dbReference>
<keyword evidence="5" id="KW-1185">Reference proteome</keyword>
<dbReference type="PANTHER" id="PTHR47052">
    <property type="entry name" value="CONSERVED SERINE PROLINE-RICH PROTEIN (AFU_ORTHOLOGUE AFUA_2G01790)"/>
    <property type="match status" value="1"/>
</dbReference>
<accession>A0A9P3H8J5</accession>
<dbReference type="Pfam" id="PF00168">
    <property type="entry name" value="C2"/>
    <property type="match status" value="1"/>
</dbReference>
<dbReference type="InterPro" id="IPR003610">
    <property type="entry name" value="CBM5/12"/>
</dbReference>
<dbReference type="SUPFAM" id="SSF51055">
    <property type="entry name" value="Carbohydrate binding domain"/>
    <property type="match status" value="1"/>
</dbReference>
<dbReference type="GO" id="GO:0005975">
    <property type="term" value="P:carbohydrate metabolic process"/>
    <property type="evidence" value="ECO:0007669"/>
    <property type="project" value="InterPro"/>
</dbReference>
<evidence type="ECO:0000313" key="4">
    <source>
        <dbReference type="EMBL" id="GJJ72012.1"/>
    </source>
</evidence>
<dbReference type="Gene3D" id="2.60.40.150">
    <property type="entry name" value="C2 domain"/>
    <property type="match status" value="1"/>
</dbReference>
<reference evidence="4" key="2">
    <citation type="journal article" date="2022" name="Microbiol. Resour. Announc.">
        <title>Whole-Genome Sequence of Entomortierella parvispora E1425, a Mucoromycotan Fungus Associated with Burkholderiaceae-Related Endosymbiotic Bacteria.</title>
        <authorList>
            <person name="Herlambang A."/>
            <person name="Guo Y."/>
            <person name="Takashima Y."/>
            <person name="Narisawa K."/>
            <person name="Ohta H."/>
            <person name="Nishizawa T."/>
        </authorList>
    </citation>
    <scope>NUCLEOTIDE SEQUENCE</scope>
    <source>
        <strain evidence="4">E1425</strain>
    </source>
</reference>
<dbReference type="GO" id="GO:0030246">
    <property type="term" value="F:carbohydrate binding"/>
    <property type="evidence" value="ECO:0007669"/>
    <property type="project" value="InterPro"/>
</dbReference>
<dbReference type="InterPro" id="IPR052981">
    <property type="entry name" value="Ingression_C2_domain"/>
</dbReference>
<dbReference type="GO" id="GO:0005576">
    <property type="term" value="C:extracellular region"/>
    <property type="evidence" value="ECO:0007669"/>
    <property type="project" value="InterPro"/>
</dbReference>
<dbReference type="AlphaFoldDB" id="A0A9P3H8J5"/>
<evidence type="ECO:0000256" key="2">
    <source>
        <dbReference type="SAM" id="MobiDB-lite"/>
    </source>
</evidence>
<dbReference type="InterPro" id="IPR000008">
    <property type="entry name" value="C2_dom"/>
</dbReference>
<evidence type="ECO:0000256" key="1">
    <source>
        <dbReference type="ARBA" id="ARBA00022801"/>
    </source>
</evidence>
<protein>
    <recommendedName>
        <fullName evidence="3">C2 domain-containing protein</fullName>
    </recommendedName>
</protein>
<dbReference type="OrthoDB" id="270970at2759"/>
<reference evidence="4" key="1">
    <citation type="submission" date="2021-11" db="EMBL/GenBank/DDBJ databases">
        <authorList>
            <person name="Herlambang A."/>
            <person name="Guo Y."/>
            <person name="Takashima Y."/>
            <person name="Nishizawa T."/>
        </authorList>
    </citation>
    <scope>NUCLEOTIDE SEQUENCE</scope>
    <source>
        <strain evidence="4">E1425</strain>
    </source>
</reference>
<dbReference type="CDD" id="cd00030">
    <property type="entry name" value="C2"/>
    <property type="match status" value="1"/>
</dbReference>
<proteinExistence type="predicted"/>
<evidence type="ECO:0000313" key="5">
    <source>
        <dbReference type="Proteomes" id="UP000827284"/>
    </source>
</evidence>
<dbReference type="InterPro" id="IPR036573">
    <property type="entry name" value="CBM_sf_5/12"/>
</dbReference>
<organism evidence="4 5">
    <name type="scientific">Entomortierella parvispora</name>
    <dbReference type="NCBI Taxonomy" id="205924"/>
    <lineage>
        <taxon>Eukaryota</taxon>
        <taxon>Fungi</taxon>
        <taxon>Fungi incertae sedis</taxon>
        <taxon>Mucoromycota</taxon>
        <taxon>Mortierellomycotina</taxon>
        <taxon>Mortierellomycetes</taxon>
        <taxon>Mortierellales</taxon>
        <taxon>Mortierellaceae</taxon>
        <taxon>Entomortierella</taxon>
    </lineage>
</organism>
<dbReference type="EMBL" id="BQFW01000006">
    <property type="protein sequence ID" value="GJJ72012.1"/>
    <property type="molecule type" value="Genomic_DNA"/>
</dbReference>
<sequence length="346" mass="38667">MMLGQQPQGPSLAITAHNASDLQNVETFGKQDPYFQFSLDITNPKSFQKSFVHKDAGKNPVWNQSFNIPLNREPELFVEIMDEEMTADAVIGFAAIPLTQVYNAPGATLYGNFDLYTTALKQVGTVTLTLTAHNLPGTAPGYGAPSSSPIRGESRINEIHQKRIKSLKSKEVATEVGAAALGGLFAVGAGLLANKLVQDGHKKEQARKEQEAEAQAERERLESEKKALEEQRSTYERTHSEEEAKLAREQEALRVQQKFNSSSEDQARIAREQEALRIQQKFNSSSREEHHEHHHHSKHHSSWNATGTYSVGEKVTYQGREFICLQGHTSNPTWEPTQAHSLWRAE</sequence>
<comment type="caution">
    <text evidence="4">The sequence shown here is derived from an EMBL/GenBank/DDBJ whole genome shotgun (WGS) entry which is preliminary data.</text>
</comment>
<dbReference type="CDD" id="cd12214">
    <property type="entry name" value="ChiA1_BD"/>
    <property type="match status" value="1"/>
</dbReference>
<dbReference type="InterPro" id="IPR035892">
    <property type="entry name" value="C2_domain_sf"/>
</dbReference>
<dbReference type="Pfam" id="PF02839">
    <property type="entry name" value="CBM_5_12"/>
    <property type="match status" value="1"/>
</dbReference>
<name>A0A9P3H8J5_9FUNG</name>
<evidence type="ECO:0000259" key="3">
    <source>
        <dbReference type="PROSITE" id="PS50004"/>
    </source>
</evidence>
<dbReference type="PANTHER" id="PTHR47052:SF3">
    <property type="entry name" value="INGRESSION PROTEIN 1"/>
    <property type="match status" value="1"/>
</dbReference>
<feature type="compositionally biased region" description="Basic residues" evidence="2">
    <location>
        <begin position="292"/>
        <end position="301"/>
    </location>
</feature>
<dbReference type="SUPFAM" id="SSF49562">
    <property type="entry name" value="C2 domain (Calcium/lipid-binding domain, CaLB)"/>
    <property type="match status" value="1"/>
</dbReference>
<dbReference type="GO" id="GO:0004553">
    <property type="term" value="F:hydrolase activity, hydrolyzing O-glycosyl compounds"/>
    <property type="evidence" value="ECO:0007669"/>
    <property type="project" value="InterPro"/>
</dbReference>
<dbReference type="PROSITE" id="PS50004">
    <property type="entry name" value="C2"/>
    <property type="match status" value="1"/>
</dbReference>
<feature type="domain" description="C2" evidence="3">
    <location>
        <begin position="1"/>
        <end position="111"/>
    </location>
</feature>
<feature type="region of interest" description="Disordered" evidence="2">
    <location>
        <begin position="202"/>
        <end position="245"/>
    </location>
</feature>
<gene>
    <name evidence="4" type="ORF">EMPS_04369</name>
</gene>
<dbReference type="Proteomes" id="UP000827284">
    <property type="component" value="Unassembled WGS sequence"/>
</dbReference>
<feature type="region of interest" description="Disordered" evidence="2">
    <location>
        <begin position="281"/>
        <end position="307"/>
    </location>
</feature>
<keyword evidence="1" id="KW-0378">Hydrolase</keyword>
<dbReference type="SMART" id="SM00239">
    <property type="entry name" value="C2"/>
    <property type="match status" value="1"/>
</dbReference>